<evidence type="ECO:0000256" key="3">
    <source>
        <dbReference type="SAM" id="MobiDB-lite"/>
    </source>
</evidence>
<name>B1W042_STRGG</name>
<dbReference type="Pfam" id="PF03446">
    <property type="entry name" value="NAD_binding_2"/>
    <property type="match status" value="1"/>
</dbReference>
<dbReference type="InterPro" id="IPR051265">
    <property type="entry name" value="HIBADH-related_NP60_sf"/>
</dbReference>
<accession>B1W042</accession>
<dbReference type="PANTHER" id="PTHR43580:SF2">
    <property type="entry name" value="CYTOKINE-LIKE NUCLEAR FACTOR N-PAC"/>
    <property type="match status" value="1"/>
</dbReference>
<dbReference type="InterPro" id="IPR015815">
    <property type="entry name" value="HIBADH-related"/>
</dbReference>
<dbReference type="Gene3D" id="1.10.1040.10">
    <property type="entry name" value="N-(1-d-carboxylethyl)-l-norvaline Dehydrogenase, domain 2"/>
    <property type="match status" value="1"/>
</dbReference>
<dbReference type="InterPro" id="IPR006115">
    <property type="entry name" value="6PGDH_NADP-bd"/>
</dbReference>
<gene>
    <name evidence="6" type="ordered locus">SGR_2102</name>
</gene>
<evidence type="ECO:0000256" key="1">
    <source>
        <dbReference type="ARBA" id="ARBA00009080"/>
    </source>
</evidence>
<protein>
    <submittedName>
        <fullName evidence="6">Dehydrogenase</fullName>
    </submittedName>
</protein>
<proteinExistence type="inferred from homology"/>
<organism evidence="6 7">
    <name type="scientific">Streptomyces griseus subsp. griseus (strain JCM 4626 / CBS 651.72 / NBRC 13350 / KCC S-0626 / ISP 5235)</name>
    <dbReference type="NCBI Taxonomy" id="455632"/>
    <lineage>
        <taxon>Bacteria</taxon>
        <taxon>Bacillati</taxon>
        <taxon>Actinomycetota</taxon>
        <taxon>Actinomycetes</taxon>
        <taxon>Kitasatosporales</taxon>
        <taxon>Streptomycetaceae</taxon>
        <taxon>Streptomyces</taxon>
    </lineage>
</organism>
<dbReference type="GO" id="GO:0016491">
    <property type="term" value="F:oxidoreductase activity"/>
    <property type="evidence" value="ECO:0007669"/>
    <property type="project" value="UniProtKB-KW"/>
</dbReference>
<dbReference type="Proteomes" id="UP000001685">
    <property type="component" value="Chromosome"/>
</dbReference>
<keyword evidence="2" id="KW-0560">Oxidoreductase</keyword>
<dbReference type="Gene3D" id="3.40.50.720">
    <property type="entry name" value="NAD(P)-binding Rossmann-like Domain"/>
    <property type="match status" value="1"/>
</dbReference>
<dbReference type="EMBL" id="AP009493">
    <property type="protein sequence ID" value="BAG18931.1"/>
    <property type="molecule type" value="Genomic_DNA"/>
</dbReference>
<dbReference type="PIRSF" id="PIRSF000103">
    <property type="entry name" value="HIBADH"/>
    <property type="match status" value="1"/>
</dbReference>
<sequence>MVLMTSANTTTGPTSATTPVTPAPVTVLGLGDMGSSLARAFVAAGHPTTVWNRSPGKGEDVVSLGAVRAASAEEAVRASGLVVVCLVDYDASDAVLEPLAGALEGRVLVNLTSDTPARSRQAAAWAEKHSLAYLDGAIMVPVDVVGSAQALVFHSGDRAAFEAHESSLKALGEPATFLGEDPGLAAAYDMAVLDFFYGAMGGLVHAFALARAEGIDGASLAPYLNTIAGILPPIAAYTAKHVDTRSYASEGANLAMMAASVDHILHTAKDRGLDVSQLAALKGVTDRAIAEGHGPDSWSSIVEVMAAGH</sequence>
<dbReference type="InterPro" id="IPR048666">
    <property type="entry name" value="RedAm-like_C"/>
</dbReference>
<dbReference type="HOGENOM" id="CLU_035117_2_1_11"/>
<evidence type="ECO:0000259" key="5">
    <source>
        <dbReference type="Pfam" id="PF21761"/>
    </source>
</evidence>
<dbReference type="KEGG" id="sgr:SGR_2102"/>
<evidence type="ECO:0000313" key="7">
    <source>
        <dbReference type="Proteomes" id="UP000001685"/>
    </source>
</evidence>
<comment type="similarity">
    <text evidence="1">Belongs to the HIBADH-related family.</text>
</comment>
<reference evidence="7" key="1">
    <citation type="journal article" date="2008" name="J. Bacteriol.">
        <title>Genome sequence of the streptomycin-producing microorganism Streptomyces griseus IFO 13350.</title>
        <authorList>
            <person name="Ohnishi Y."/>
            <person name="Ishikawa J."/>
            <person name="Hara H."/>
            <person name="Suzuki H."/>
            <person name="Ikenoya M."/>
            <person name="Ikeda H."/>
            <person name="Yamashita A."/>
            <person name="Hattori M."/>
            <person name="Horinouchi S."/>
        </authorList>
    </citation>
    <scope>NUCLEOTIDE SEQUENCE [LARGE SCALE GENOMIC DNA]</scope>
    <source>
        <strain evidence="7">JCM 4626 / NBRC 13350</strain>
    </source>
</reference>
<dbReference type="InterPro" id="IPR036291">
    <property type="entry name" value="NAD(P)-bd_dom_sf"/>
</dbReference>
<evidence type="ECO:0000313" key="6">
    <source>
        <dbReference type="EMBL" id="BAG18931.1"/>
    </source>
</evidence>
<dbReference type="InterPro" id="IPR013328">
    <property type="entry name" value="6PGD_dom2"/>
</dbReference>
<evidence type="ECO:0000259" key="4">
    <source>
        <dbReference type="Pfam" id="PF03446"/>
    </source>
</evidence>
<feature type="region of interest" description="Disordered" evidence="3">
    <location>
        <begin position="1"/>
        <end position="20"/>
    </location>
</feature>
<dbReference type="AlphaFoldDB" id="B1W042"/>
<dbReference type="InterPro" id="IPR008927">
    <property type="entry name" value="6-PGluconate_DH-like_C_sf"/>
</dbReference>
<dbReference type="eggNOG" id="COG2084">
    <property type="taxonomic scope" value="Bacteria"/>
</dbReference>
<dbReference type="GO" id="GO:0050661">
    <property type="term" value="F:NADP binding"/>
    <property type="evidence" value="ECO:0007669"/>
    <property type="project" value="InterPro"/>
</dbReference>
<dbReference type="PANTHER" id="PTHR43580">
    <property type="entry name" value="OXIDOREDUCTASE GLYR1-RELATED"/>
    <property type="match status" value="1"/>
</dbReference>
<dbReference type="Pfam" id="PF21761">
    <property type="entry name" value="RedAm-like_C"/>
    <property type="match status" value="1"/>
</dbReference>
<feature type="domain" description="NADPH-dependent reductive aminase-like C-terminal" evidence="5">
    <location>
        <begin position="181"/>
        <end position="306"/>
    </location>
</feature>
<dbReference type="SUPFAM" id="SSF48179">
    <property type="entry name" value="6-phosphogluconate dehydrogenase C-terminal domain-like"/>
    <property type="match status" value="1"/>
</dbReference>
<dbReference type="SUPFAM" id="SSF51735">
    <property type="entry name" value="NAD(P)-binding Rossmann-fold domains"/>
    <property type="match status" value="1"/>
</dbReference>
<feature type="domain" description="6-phosphogluconate dehydrogenase NADP-binding" evidence="4">
    <location>
        <begin position="25"/>
        <end position="177"/>
    </location>
</feature>
<evidence type="ECO:0000256" key="2">
    <source>
        <dbReference type="ARBA" id="ARBA00023002"/>
    </source>
</evidence>